<gene>
    <name evidence="2" type="ORF">PACLA_8A017582</name>
</gene>
<dbReference type="Proteomes" id="UP001152795">
    <property type="component" value="Unassembled WGS sequence"/>
</dbReference>
<feature type="compositionally biased region" description="Basic and acidic residues" evidence="1">
    <location>
        <begin position="260"/>
        <end position="269"/>
    </location>
</feature>
<dbReference type="AlphaFoldDB" id="A0A6S7J1L0"/>
<protein>
    <submittedName>
        <fullName evidence="2">Uncharacterized protein</fullName>
    </submittedName>
</protein>
<name>A0A6S7J1L0_PARCT</name>
<feature type="region of interest" description="Disordered" evidence="1">
    <location>
        <begin position="231"/>
        <end position="274"/>
    </location>
</feature>
<feature type="region of interest" description="Disordered" evidence="1">
    <location>
        <begin position="19"/>
        <end position="45"/>
    </location>
</feature>
<evidence type="ECO:0000313" key="3">
    <source>
        <dbReference type="Proteomes" id="UP001152795"/>
    </source>
</evidence>
<evidence type="ECO:0000313" key="2">
    <source>
        <dbReference type="EMBL" id="CAB4025706.1"/>
    </source>
</evidence>
<feature type="region of interest" description="Disordered" evidence="1">
    <location>
        <begin position="102"/>
        <end position="123"/>
    </location>
</feature>
<comment type="caution">
    <text evidence="2">The sequence shown here is derived from an EMBL/GenBank/DDBJ whole genome shotgun (WGS) entry which is preliminary data.</text>
</comment>
<feature type="compositionally biased region" description="Low complexity" evidence="1">
    <location>
        <begin position="235"/>
        <end position="246"/>
    </location>
</feature>
<sequence>MRWQHSMLVALRKTRNMRTYSSSENLKSSGSFGSDSANAAASPELDEKAAKVKYREISAKYDSILEDERLKMLRRETLLKKRRNSLILHQDILQKKLNKFQDGGKGTMKKRQSKSDAKEMSVSFSKGENGEVVKQLADINTELEGIKKDIASNHDEQRKISEDLNEQKRKELHEIRLNVDLSPQTSKSSLPESKLFHRRQVSDSSLNESYRKMTINNDTLKLPLTHTMSTPAADSSIVKSKSFSSSGIPKTKSSPLLRTKTYDSSDGLKRPKVKSRASQEVMSLALSQIEDFEAFVQDSYRNCGADVGC</sequence>
<proteinExistence type="predicted"/>
<organism evidence="2 3">
    <name type="scientific">Paramuricea clavata</name>
    <name type="common">Red gorgonian</name>
    <name type="synonym">Violescent sea-whip</name>
    <dbReference type="NCBI Taxonomy" id="317549"/>
    <lineage>
        <taxon>Eukaryota</taxon>
        <taxon>Metazoa</taxon>
        <taxon>Cnidaria</taxon>
        <taxon>Anthozoa</taxon>
        <taxon>Octocorallia</taxon>
        <taxon>Malacalcyonacea</taxon>
        <taxon>Plexauridae</taxon>
        <taxon>Paramuricea</taxon>
    </lineage>
</organism>
<feature type="compositionally biased region" description="Polar residues" evidence="1">
    <location>
        <begin position="247"/>
        <end position="256"/>
    </location>
</feature>
<evidence type="ECO:0000256" key="1">
    <source>
        <dbReference type="SAM" id="MobiDB-lite"/>
    </source>
</evidence>
<reference evidence="2" key="1">
    <citation type="submission" date="2020-04" db="EMBL/GenBank/DDBJ databases">
        <authorList>
            <person name="Alioto T."/>
            <person name="Alioto T."/>
            <person name="Gomez Garrido J."/>
        </authorList>
    </citation>
    <scope>NUCLEOTIDE SEQUENCE</scope>
    <source>
        <strain evidence="2">A484AB</strain>
    </source>
</reference>
<dbReference type="EMBL" id="CACRXK020013773">
    <property type="protein sequence ID" value="CAB4025706.1"/>
    <property type="molecule type" value="Genomic_DNA"/>
</dbReference>
<keyword evidence="3" id="KW-1185">Reference proteome</keyword>
<feature type="compositionally biased region" description="Polar residues" evidence="1">
    <location>
        <begin position="19"/>
        <end position="39"/>
    </location>
</feature>
<accession>A0A6S7J1L0</accession>